<dbReference type="GO" id="GO:0036297">
    <property type="term" value="P:interstrand cross-link repair"/>
    <property type="evidence" value="ECO:0007669"/>
    <property type="project" value="InterPro"/>
</dbReference>
<gene>
    <name evidence="3" type="ORF">HPG69_013387</name>
</gene>
<dbReference type="GO" id="GO:0045589">
    <property type="term" value="P:regulation of regulatory T cell differentiation"/>
    <property type="evidence" value="ECO:0007669"/>
    <property type="project" value="TreeGrafter"/>
</dbReference>
<protein>
    <recommendedName>
        <fullName evidence="2">Fanconi anaemia group A protein N-terminal domain-containing protein</fullName>
    </recommendedName>
</protein>
<sequence>GKGQTAGAQPWKGTGVAGVSGAPPKKPPGLEPPAARGERTLVEGPPHKKLCLGSWIDHDVPEACTHLSSSLIVFDSTWGSEAVGTNVSPGKTWDDSGYHTYSYLGNIHIQKGSALRDHASLLGVPVAVLSSQMVASSIVRICEAEAEHAHRALLDSVQRKKLSSLIEIAQYLLAHSMFSRLSFCQELWKVQNSLLLEALWHLHVQNIVSLQELLESHADLQATVAWLFRNLRLLCEQIEASCQHTDIARAMLSDFVQMFVSNGFQKNSDLRRNVQPGQMPQVAVAVLERMLILALEALGAGLQEESPTHKAVSCWFSVFSIHTFCRTISTDSLKKFFSHTLTQILTYKPVLRVSDAVQMQREWSFARTHPLLTSVYRRLFVIVSPEELISHLQEVLETHEVNWQHVLSCVSTLVICLPEAQQLVNGALWWGPCGVLSVCVRMKAHWVARLLARAFESCDLDSMVTAFLVVRQAALEGPSVFLSYADWFQASFGSAKGYHGCSKKALVFLFKFLSDLVPFEAPRYMQVSIENLGLYEDLSSARDVTESQPHSQAPQDVEKALLVFEHTGKIPHIQEALLPVSLSPCPAHTSSGQYAPLQTWDRVDRDQGCCCLASHLNPVSPLIAPKSPRYPSGFYRVPEEVCKDISVSSGVSDNAKNCGSFVEKCVLSCVSYL</sequence>
<dbReference type="InterPro" id="IPR003516">
    <property type="entry name" value="FANCA"/>
</dbReference>
<comment type="caution">
    <text evidence="3">The sequence shown here is derived from an EMBL/GenBank/DDBJ whole genome shotgun (WGS) entry which is preliminary data.</text>
</comment>
<reference evidence="3 4" key="1">
    <citation type="journal article" date="2020" name="Mol. Biol. Evol.">
        <title>Interspecific Gene Flow and the Evolution of Specialization in Black and White Rhinoceros.</title>
        <authorList>
            <person name="Moodley Y."/>
            <person name="Westbury M.V."/>
            <person name="Russo I.M."/>
            <person name="Gopalakrishnan S."/>
            <person name="Rakotoarivelo A."/>
            <person name="Olsen R.A."/>
            <person name="Prost S."/>
            <person name="Tunstall T."/>
            <person name="Ryder O.A."/>
            <person name="Dalen L."/>
            <person name="Bruford M.W."/>
        </authorList>
    </citation>
    <scope>NUCLEOTIDE SEQUENCE [LARGE SCALE GENOMIC DNA]</scope>
    <source>
        <strain evidence="3">SBR-YM</strain>
        <tissue evidence="3">Skin</tissue>
    </source>
</reference>
<evidence type="ECO:0000256" key="1">
    <source>
        <dbReference type="SAM" id="MobiDB-lite"/>
    </source>
</evidence>
<feature type="region of interest" description="Disordered" evidence="1">
    <location>
        <begin position="1"/>
        <end position="42"/>
    </location>
</feature>
<feature type="domain" description="Fanconi anaemia group A protein N-terminal" evidence="2">
    <location>
        <begin position="187"/>
        <end position="426"/>
    </location>
</feature>
<dbReference type="PANTHER" id="PTHR12047:SF2">
    <property type="entry name" value="FANCONI ANEMIA GROUP A PROTEIN"/>
    <property type="match status" value="1"/>
</dbReference>
<name>A0A7J7EHH6_DICBM</name>
<keyword evidence="4" id="KW-1185">Reference proteome</keyword>
<dbReference type="InterPro" id="IPR031729">
    <property type="entry name" value="Fanconi_A_N"/>
</dbReference>
<dbReference type="PANTHER" id="PTHR12047">
    <property type="entry name" value="FANCONI ANEMIA GROUP A PROTEIN"/>
    <property type="match status" value="1"/>
</dbReference>
<dbReference type="Pfam" id="PF15865">
    <property type="entry name" value="Fanconi_A_N"/>
    <property type="match status" value="2"/>
</dbReference>
<feature type="non-terminal residue" evidence="3">
    <location>
        <position position="673"/>
    </location>
</feature>
<evidence type="ECO:0000313" key="3">
    <source>
        <dbReference type="EMBL" id="KAF5915117.1"/>
    </source>
</evidence>
<accession>A0A7J7EHH6</accession>
<proteinExistence type="predicted"/>
<dbReference type="GO" id="GO:0043240">
    <property type="term" value="C:Fanconi anaemia nuclear complex"/>
    <property type="evidence" value="ECO:0007669"/>
    <property type="project" value="InterPro"/>
</dbReference>
<evidence type="ECO:0000313" key="4">
    <source>
        <dbReference type="Proteomes" id="UP000551758"/>
    </source>
</evidence>
<evidence type="ECO:0000259" key="2">
    <source>
        <dbReference type="Pfam" id="PF15865"/>
    </source>
</evidence>
<dbReference type="AlphaFoldDB" id="A0A7J7EHH6"/>
<organism evidence="3 4">
    <name type="scientific">Diceros bicornis minor</name>
    <name type="common">South-central black rhinoceros</name>
    <dbReference type="NCBI Taxonomy" id="77932"/>
    <lineage>
        <taxon>Eukaryota</taxon>
        <taxon>Metazoa</taxon>
        <taxon>Chordata</taxon>
        <taxon>Craniata</taxon>
        <taxon>Vertebrata</taxon>
        <taxon>Euteleostomi</taxon>
        <taxon>Mammalia</taxon>
        <taxon>Eutheria</taxon>
        <taxon>Laurasiatheria</taxon>
        <taxon>Perissodactyla</taxon>
        <taxon>Rhinocerotidae</taxon>
        <taxon>Diceros</taxon>
    </lineage>
</organism>
<dbReference type="Proteomes" id="UP000551758">
    <property type="component" value="Unassembled WGS sequence"/>
</dbReference>
<feature type="domain" description="Fanconi anaemia group A protein N-terminal" evidence="2">
    <location>
        <begin position="445"/>
        <end position="529"/>
    </location>
</feature>
<dbReference type="EMBL" id="JACDTQ010002889">
    <property type="protein sequence ID" value="KAF5915117.1"/>
    <property type="molecule type" value="Genomic_DNA"/>
</dbReference>